<protein>
    <submittedName>
        <fullName evidence="1">Uncharacterized protein</fullName>
    </submittedName>
</protein>
<dbReference type="AlphaFoldDB" id="A0AAF0Y546"/>
<evidence type="ECO:0000313" key="2">
    <source>
        <dbReference type="Proteomes" id="UP000827549"/>
    </source>
</evidence>
<sequence>MGPSVDGPAPYGSGTATNWDTLSLSEMVPSEIQHALNVADSQRATAPSPDLVNQLVQSDLPFPTHSPGNVRLVPTAYNFVKGGGLDMVALLILLAIVECQAPDGEDTRPIAGILCRLAPIHQAACNRLGIGDQNKATARDTLTAFEAWLYGPTATSADEP</sequence>
<evidence type="ECO:0000313" key="1">
    <source>
        <dbReference type="EMBL" id="WOO80167.1"/>
    </source>
</evidence>
<dbReference type="EMBL" id="CP086716">
    <property type="protein sequence ID" value="WOO80167.1"/>
    <property type="molecule type" value="Genomic_DNA"/>
</dbReference>
<organism evidence="1 2">
    <name type="scientific">Vanrija pseudolonga</name>
    <dbReference type="NCBI Taxonomy" id="143232"/>
    <lineage>
        <taxon>Eukaryota</taxon>
        <taxon>Fungi</taxon>
        <taxon>Dikarya</taxon>
        <taxon>Basidiomycota</taxon>
        <taxon>Agaricomycotina</taxon>
        <taxon>Tremellomycetes</taxon>
        <taxon>Trichosporonales</taxon>
        <taxon>Trichosporonaceae</taxon>
        <taxon>Vanrija</taxon>
    </lineage>
</organism>
<proteinExistence type="predicted"/>
<keyword evidence="2" id="KW-1185">Reference proteome</keyword>
<reference evidence="1" key="1">
    <citation type="submission" date="2023-10" db="EMBL/GenBank/DDBJ databases">
        <authorList>
            <person name="Noh H."/>
        </authorList>
    </citation>
    <scope>NUCLEOTIDE SEQUENCE</scope>
    <source>
        <strain evidence="1">DUCC4014</strain>
    </source>
</reference>
<dbReference type="Proteomes" id="UP000827549">
    <property type="component" value="Chromosome 3"/>
</dbReference>
<dbReference type="GeneID" id="87806920"/>
<accession>A0AAF0Y546</accession>
<gene>
    <name evidence="1" type="ORF">LOC62_03G003679</name>
</gene>
<name>A0AAF0Y546_9TREE</name>
<dbReference type="RefSeq" id="XP_062626199.1">
    <property type="nucleotide sequence ID" value="XM_062770215.1"/>
</dbReference>